<proteinExistence type="predicted"/>
<name>A0A9E8M5X6_9CAUD</name>
<dbReference type="Proteomes" id="UP001163413">
    <property type="component" value="Segment"/>
</dbReference>
<dbReference type="GeneID" id="80020245"/>
<dbReference type="RefSeq" id="YP_010755577.1">
    <property type="nucleotide sequence ID" value="NC_073472.1"/>
</dbReference>
<evidence type="ECO:0000313" key="2">
    <source>
        <dbReference type="Proteomes" id="UP001163413"/>
    </source>
</evidence>
<evidence type="ECO:0000313" key="1">
    <source>
        <dbReference type="EMBL" id="WAB08832.1"/>
    </source>
</evidence>
<dbReference type="SUPFAM" id="SSF56563">
    <property type="entry name" value="Major capsid protein gp5"/>
    <property type="match status" value="1"/>
</dbReference>
<gene>
    <name evidence="1" type="primary">53</name>
    <name evidence="1" type="ORF">SEA_SUCCESS_53</name>
</gene>
<dbReference type="EMBL" id="OP751148">
    <property type="protein sequence ID" value="WAB08832.1"/>
    <property type="molecule type" value="Genomic_DNA"/>
</dbReference>
<protein>
    <submittedName>
        <fullName evidence="1">Major capsid protein</fullName>
    </submittedName>
</protein>
<accession>A0A9E8M5X6</accession>
<keyword evidence="2" id="KW-1185">Reference proteome</keyword>
<organism evidence="1 2">
    <name type="scientific">Streptomyces phage Success</name>
    <dbReference type="NCBI Taxonomy" id="2999013"/>
    <lineage>
        <taxon>Viruses</taxon>
        <taxon>Duplodnaviria</taxon>
        <taxon>Heunggongvirae</taxon>
        <taxon>Uroviricota</taxon>
        <taxon>Caudoviricetes</taxon>
        <taxon>Successvirus</taxon>
        <taxon>Successvirus success</taxon>
    </lineage>
</organism>
<sequence length="346" mass="37352">MTFTTQTGNNTGAGQLQAAGGHFIPEIWTAQLLEDLDDNLVLGSPEIVNRQYEGEFRREGDVVRIPHFVDTVTDKGIVKAYGSIGTADHAALEYIKMTVAKGSSFHLELDNLHQLQTKTGIDLMSNLVKQRARTLANTLDSLIAKTILAAVAGKDLNGSEDRNATVSGLPALHGKIDGIVDANFTAGVDISVYDFVVAMLENLDIKGAPQDRFLFISPKLRSALLRDPKFIDASHFGGGAVMPSGVIGQILGVPVRVANTLGSHTRPTEKLVKNRHTDFSSVDMFMGSTSAVSLIVPFAEMQAYQPEAKFTNAIKSRVIYDAKVIRPEQLIVAQNVESLIATHNAA</sequence>
<reference evidence="1" key="1">
    <citation type="submission" date="2022-10" db="EMBL/GenBank/DDBJ databases">
        <authorList>
            <person name="Roth M.A."/>
            <person name="Wohlstadter N.E."/>
            <person name="Arguedas X."/>
            <person name="Leighton H.R."/>
            <person name="Msuya J.A."/>
            <person name="Pravda N."/>
            <person name="Shaffer C.D."/>
            <person name="Weston-Hafer K.A."/>
            <person name="Russell D.A."/>
            <person name="Jacobs-Sera D."/>
            <person name="Hatfull G.F."/>
        </authorList>
    </citation>
    <scope>NUCLEOTIDE SEQUENCE</scope>
</reference>
<dbReference type="KEGG" id="vg:80020245"/>